<dbReference type="Proteomes" id="UP000250235">
    <property type="component" value="Unassembled WGS sequence"/>
</dbReference>
<dbReference type="AlphaFoldDB" id="A0A2Z7BZM5"/>
<feature type="compositionally biased region" description="Polar residues" evidence="1">
    <location>
        <begin position="49"/>
        <end position="58"/>
    </location>
</feature>
<dbReference type="EMBL" id="KV001339">
    <property type="protein sequence ID" value="KZV39058.1"/>
    <property type="molecule type" value="Genomic_DNA"/>
</dbReference>
<evidence type="ECO:0000313" key="3">
    <source>
        <dbReference type="Proteomes" id="UP000250235"/>
    </source>
</evidence>
<feature type="region of interest" description="Disordered" evidence="1">
    <location>
        <begin position="33"/>
        <end position="58"/>
    </location>
</feature>
<organism evidence="2 3">
    <name type="scientific">Dorcoceras hygrometricum</name>
    <dbReference type="NCBI Taxonomy" id="472368"/>
    <lineage>
        <taxon>Eukaryota</taxon>
        <taxon>Viridiplantae</taxon>
        <taxon>Streptophyta</taxon>
        <taxon>Embryophyta</taxon>
        <taxon>Tracheophyta</taxon>
        <taxon>Spermatophyta</taxon>
        <taxon>Magnoliopsida</taxon>
        <taxon>eudicotyledons</taxon>
        <taxon>Gunneridae</taxon>
        <taxon>Pentapetalae</taxon>
        <taxon>asterids</taxon>
        <taxon>lamiids</taxon>
        <taxon>Lamiales</taxon>
        <taxon>Gesneriaceae</taxon>
        <taxon>Didymocarpoideae</taxon>
        <taxon>Trichosporeae</taxon>
        <taxon>Loxocarpinae</taxon>
        <taxon>Dorcoceras</taxon>
    </lineage>
</organism>
<keyword evidence="3" id="KW-1185">Reference proteome</keyword>
<feature type="compositionally biased region" description="Basic and acidic residues" evidence="1">
    <location>
        <begin position="33"/>
        <end position="48"/>
    </location>
</feature>
<gene>
    <name evidence="2" type="ORF">F511_25648</name>
</gene>
<proteinExistence type="predicted"/>
<evidence type="ECO:0000313" key="2">
    <source>
        <dbReference type="EMBL" id="KZV39058.1"/>
    </source>
</evidence>
<evidence type="ECO:0000256" key="1">
    <source>
        <dbReference type="SAM" id="MobiDB-lite"/>
    </source>
</evidence>
<protein>
    <submittedName>
        <fullName evidence="2">Uncharacterized protein</fullName>
    </submittedName>
</protein>
<reference evidence="2 3" key="1">
    <citation type="journal article" date="2015" name="Proc. Natl. Acad. Sci. U.S.A.">
        <title>The resurrection genome of Boea hygrometrica: A blueprint for survival of dehydration.</title>
        <authorList>
            <person name="Xiao L."/>
            <person name="Yang G."/>
            <person name="Zhang L."/>
            <person name="Yang X."/>
            <person name="Zhao S."/>
            <person name="Ji Z."/>
            <person name="Zhou Q."/>
            <person name="Hu M."/>
            <person name="Wang Y."/>
            <person name="Chen M."/>
            <person name="Xu Y."/>
            <person name="Jin H."/>
            <person name="Xiao X."/>
            <person name="Hu G."/>
            <person name="Bao F."/>
            <person name="Hu Y."/>
            <person name="Wan P."/>
            <person name="Li L."/>
            <person name="Deng X."/>
            <person name="Kuang T."/>
            <person name="Xiang C."/>
            <person name="Zhu J.K."/>
            <person name="Oliver M.J."/>
            <person name="He Y."/>
        </authorList>
    </citation>
    <scope>NUCLEOTIDE SEQUENCE [LARGE SCALE GENOMIC DNA]</scope>
    <source>
        <strain evidence="3">cv. XS01</strain>
    </source>
</reference>
<name>A0A2Z7BZM5_9LAMI</name>
<sequence>MNFVKASMIHDTLEIVKQGVQVEKQAQLVLEKDQDPKFQAYRQEEKPAKSQQKPTSKTTQLEITYLADPINSLDLSGVASIEAQFVAETGPDQDSPTSKSEDTQALSLIYVIPSTPKKPTHISITEVRHLSQVFESMKDAVM</sequence>
<accession>A0A2Z7BZM5</accession>